<protein>
    <submittedName>
        <fullName evidence="1">Uncharacterized protein</fullName>
    </submittedName>
</protein>
<dbReference type="EMBL" id="JAGDFM010000450">
    <property type="protein sequence ID" value="KAG7378133.1"/>
    <property type="molecule type" value="Genomic_DNA"/>
</dbReference>
<name>A0A8T1VD24_9STRA</name>
<dbReference type="Proteomes" id="UP000694044">
    <property type="component" value="Unassembled WGS sequence"/>
</dbReference>
<accession>A0A8T1VD24</accession>
<dbReference type="AlphaFoldDB" id="A0A8T1VD24"/>
<sequence>MAISPKQKATSIAPYARSDVKGRSGIARAHRLDIDAAPATSPVIAIAIAASAELVPAASIKLLYLLRLAMCRAPDVSAFWFLLGLCTELRPHAVLLPAAATSRRRQNRSRPSLQHVGPAAAHPAVTWARQFSISPRTLKPSPREGSIVAGN</sequence>
<proteinExistence type="predicted"/>
<gene>
    <name evidence="1" type="ORF">PHYPSEUDO_010538</name>
</gene>
<comment type="caution">
    <text evidence="1">The sequence shown here is derived from an EMBL/GenBank/DDBJ whole genome shotgun (WGS) entry which is preliminary data.</text>
</comment>
<evidence type="ECO:0000313" key="1">
    <source>
        <dbReference type="EMBL" id="KAG7378133.1"/>
    </source>
</evidence>
<reference evidence="1" key="1">
    <citation type="submission" date="2021-02" db="EMBL/GenBank/DDBJ databases">
        <authorList>
            <person name="Palmer J.M."/>
        </authorList>
    </citation>
    <scope>NUCLEOTIDE SEQUENCE</scope>
    <source>
        <strain evidence="1">SCRP734</strain>
    </source>
</reference>
<keyword evidence="2" id="KW-1185">Reference proteome</keyword>
<organism evidence="1 2">
    <name type="scientific">Phytophthora pseudosyringae</name>
    <dbReference type="NCBI Taxonomy" id="221518"/>
    <lineage>
        <taxon>Eukaryota</taxon>
        <taxon>Sar</taxon>
        <taxon>Stramenopiles</taxon>
        <taxon>Oomycota</taxon>
        <taxon>Peronosporomycetes</taxon>
        <taxon>Peronosporales</taxon>
        <taxon>Peronosporaceae</taxon>
        <taxon>Phytophthora</taxon>
    </lineage>
</organism>
<evidence type="ECO:0000313" key="2">
    <source>
        <dbReference type="Proteomes" id="UP000694044"/>
    </source>
</evidence>